<evidence type="ECO:0000313" key="3">
    <source>
        <dbReference type="Proteomes" id="UP001597510"/>
    </source>
</evidence>
<comment type="caution">
    <text evidence="2">The sequence shown here is derived from an EMBL/GenBank/DDBJ whole genome shotgun (WGS) entry which is preliminary data.</text>
</comment>
<gene>
    <name evidence="2" type="ORF">ACFSR2_06100</name>
</gene>
<dbReference type="Proteomes" id="UP001597510">
    <property type="component" value="Unassembled WGS sequence"/>
</dbReference>
<evidence type="ECO:0000259" key="1">
    <source>
        <dbReference type="SMART" id="SM00850"/>
    </source>
</evidence>
<dbReference type="SMART" id="SM00850">
    <property type="entry name" value="LytTR"/>
    <property type="match status" value="1"/>
</dbReference>
<feature type="domain" description="HTH LytTR-type" evidence="1">
    <location>
        <begin position="9"/>
        <end position="105"/>
    </location>
</feature>
<dbReference type="GO" id="GO:0003677">
    <property type="term" value="F:DNA binding"/>
    <property type="evidence" value="ECO:0007669"/>
    <property type="project" value="UniProtKB-KW"/>
</dbReference>
<sequence length="116" mass="13847">MKIQKIQIGGRMSIEPEKVVLLKANQNYTELYLYNGRMLMVATTLKILEQRFLLTNTFYRLDRAHMVNLSYINNYEAQTGKVIMQNQQEVSISRRRRHGFYSFINEHFNPFNILLK</sequence>
<keyword evidence="2" id="KW-0238">DNA-binding</keyword>
<keyword evidence="3" id="KW-1185">Reference proteome</keyword>
<organism evidence="2 3">
    <name type="scientific">Emticicia soli</name>
    <dbReference type="NCBI Taxonomy" id="2027878"/>
    <lineage>
        <taxon>Bacteria</taxon>
        <taxon>Pseudomonadati</taxon>
        <taxon>Bacteroidota</taxon>
        <taxon>Cytophagia</taxon>
        <taxon>Cytophagales</taxon>
        <taxon>Leadbetterellaceae</taxon>
        <taxon>Emticicia</taxon>
    </lineage>
</organism>
<proteinExistence type="predicted"/>
<dbReference type="EMBL" id="JBHULC010000005">
    <property type="protein sequence ID" value="MFD2520445.1"/>
    <property type="molecule type" value="Genomic_DNA"/>
</dbReference>
<dbReference type="RefSeq" id="WP_340239093.1">
    <property type="nucleotide sequence ID" value="NZ_JBBEWC010000011.1"/>
</dbReference>
<name>A0ABW5J728_9BACT</name>
<reference evidence="3" key="1">
    <citation type="journal article" date="2019" name="Int. J. Syst. Evol. Microbiol.">
        <title>The Global Catalogue of Microorganisms (GCM) 10K type strain sequencing project: providing services to taxonomists for standard genome sequencing and annotation.</title>
        <authorList>
            <consortium name="The Broad Institute Genomics Platform"/>
            <consortium name="The Broad Institute Genome Sequencing Center for Infectious Disease"/>
            <person name="Wu L."/>
            <person name="Ma J."/>
        </authorList>
    </citation>
    <scope>NUCLEOTIDE SEQUENCE [LARGE SCALE GENOMIC DNA]</scope>
    <source>
        <strain evidence="3">KCTC 52344</strain>
    </source>
</reference>
<accession>A0ABW5J728</accession>
<protein>
    <submittedName>
        <fullName evidence="2">LytTR family transcriptional regulator DNA-binding domain-containing protein</fullName>
    </submittedName>
</protein>
<dbReference type="Pfam" id="PF04397">
    <property type="entry name" value="LytTR"/>
    <property type="match status" value="1"/>
</dbReference>
<dbReference type="Gene3D" id="2.40.50.1020">
    <property type="entry name" value="LytTr DNA-binding domain"/>
    <property type="match status" value="1"/>
</dbReference>
<dbReference type="InterPro" id="IPR007492">
    <property type="entry name" value="LytTR_DNA-bd_dom"/>
</dbReference>
<evidence type="ECO:0000313" key="2">
    <source>
        <dbReference type="EMBL" id="MFD2520445.1"/>
    </source>
</evidence>